<protein>
    <submittedName>
        <fullName evidence="1">Uncharacterized protein</fullName>
    </submittedName>
</protein>
<evidence type="ECO:0000313" key="2">
    <source>
        <dbReference type="Proteomes" id="UP000276215"/>
    </source>
</evidence>
<dbReference type="EMBL" id="ML120484">
    <property type="protein sequence ID" value="RPA91942.1"/>
    <property type="molecule type" value="Genomic_DNA"/>
</dbReference>
<accession>A0A3N4J0N5</accession>
<dbReference type="OrthoDB" id="3171351at2759"/>
<sequence length="404" mass="46322">MPKSMEVSSWLALVMRHSLEERPYLLGPVLNLQNCQARLLAARVSTTACIYRHHANSITGDSEQAGLVGPSDTTFKKLPLESEIDTKLEELSNRASTQRKHIQQECLVLSLRELSDPAFETKLPFPFVGNILPKRFKIDSKDGEYNWVYTGREKFVELLNKLKEVQESPQNSGFWLYGTRGYGKSHLLAALVCYLTARKERVVYIPDCRECVKDPVPYIQAAMLFAWADNDQREKIMLLDTMEMIYRYFQNARNVIFIIDQLNALASLKADSPQVKGQKGEVEKWLLRYRTGHKFILSTSANYKTYLQTETTQASELRLHVYGGLTTMEMEYWWKRNADIILDGDNVRGGYTKNQVEDQTGCIPLFLNSCVVNGEVNLGVDTLKKVWKQVQSFVSHMKRTVNIL</sequence>
<dbReference type="InterPro" id="IPR019368">
    <property type="entry name" value="Ribosomal_mS29"/>
</dbReference>
<keyword evidence="2" id="KW-1185">Reference proteome</keyword>
<dbReference type="Proteomes" id="UP000276215">
    <property type="component" value="Unassembled WGS sequence"/>
</dbReference>
<dbReference type="SUPFAM" id="SSF52540">
    <property type="entry name" value="P-loop containing nucleoside triphosphate hydrolases"/>
    <property type="match status" value="1"/>
</dbReference>
<name>A0A3N4J0N5_9PEZI</name>
<dbReference type="AlphaFoldDB" id="A0A3N4J0N5"/>
<evidence type="ECO:0000313" key="1">
    <source>
        <dbReference type="EMBL" id="RPA91942.1"/>
    </source>
</evidence>
<gene>
    <name evidence="1" type="ORF">L873DRAFT_257780</name>
</gene>
<reference evidence="1 2" key="1">
    <citation type="journal article" date="2018" name="Nat. Ecol. Evol.">
        <title>Pezizomycetes genomes reveal the molecular basis of ectomycorrhizal truffle lifestyle.</title>
        <authorList>
            <person name="Murat C."/>
            <person name="Payen T."/>
            <person name="Noel B."/>
            <person name="Kuo A."/>
            <person name="Morin E."/>
            <person name="Chen J."/>
            <person name="Kohler A."/>
            <person name="Krizsan K."/>
            <person name="Balestrini R."/>
            <person name="Da Silva C."/>
            <person name="Montanini B."/>
            <person name="Hainaut M."/>
            <person name="Levati E."/>
            <person name="Barry K.W."/>
            <person name="Belfiori B."/>
            <person name="Cichocki N."/>
            <person name="Clum A."/>
            <person name="Dockter R.B."/>
            <person name="Fauchery L."/>
            <person name="Guy J."/>
            <person name="Iotti M."/>
            <person name="Le Tacon F."/>
            <person name="Lindquist E.A."/>
            <person name="Lipzen A."/>
            <person name="Malagnac F."/>
            <person name="Mello A."/>
            <person name="Molinier V."/>
            <person name="Miyauchi S."/>
            <person name="Poulain J."/>
            <person name="Riccioni C."/>
            <person name="Rubini A."/>
            <person name="Sitrit Y."/>
            <person name="Splivallo R."/>
            <person name="Traeger S."/>
            <person name="Wang M."/>
            <person name="Zifcakova L."/>
            <person name="Wipf D."/>
            <person name="Zambonelli A."/>
            <person name="Paolocci F."/>
            <person name="Nowrousian M."/>
            <person name="Ottonello S."/>
            <person name="Baldrian P."/>
            <person name="Spatafora J.W."/>
            <person name="Henrissat B."/>
            <person name="Nagy L.G."/>
            <person name="Aury J.M."/>
            <person name="Wincker P."/>
            <person name="Grigoriev I.V."/>
            <person name="Bonfante P."/>
            <person name="Martin F.M."/>
        </authorList>
    </citation>
    <scope>NUCLEOTIDE SEQUENCE [LARGE SCALE GENOMIC DNA]</scope>
    <source>
        <strain evidence="1 2">120613-1</strain>
    </source>
</reference>
<dbReference type="Pfam" id="PF10236">
    <property type="entry name" value="DAP3"/>
    <property type="match status" value="1"/>
</dbReference>
<dbReference type="STRING" id="1336337.A0A3N4J0N5"/>
<proteinExistence type="predicted"/>
<dbReference type="Gene3D" id="3.40.50.300">
    <property type="entry name" value="P-loop containing nucleotide triphosphate hydrolases"/>
    <property type="match status" value="1"/>
</dbReference>
<dbReference type="InterPro" id="IPR027417">
    <property type="entry name" value="P-loop_NTPase"/>
</dbReference>
<organism evidence="1 2">
    <name type="scientific">Choiromyces venosus 120613-1</name>
    <dbReference type="NCBI Taxonomy" id="1336337"/>
    <lineage>
        <taxon>Eukaryota</taxon>
        <taxon>Fungi</taxon>
        <taxon>Dikarya</taxon>
        <taxon>Ascomycota</taxon>
        <taxon>Pezizomycotina</taxon>
        <taxon>Pezizomycetes</taxon>
        <taxon>Pezizales</taxon>
        <taxon>Tuberaceae</taxon>
        <taxon>Choiromyces</taxon>
    </lineage>
</organism>